<comment type="similarity">
    <text evidence="3 8 9">Belongs to the peptidase S33 family.</text>
</comment>
<evidence type="ECO:0000256" key="1">
    <source>
        <dbReference type="ARBA" id="ARBA00001585"/>
    </source>
</evidence>
<reference evidence="11" key="1">
    <citation type="submission" date="2021-06" db="EMBL/GenBank/DDBJ databases">
        <title>Genome-based taxonomic framework of Microbacterium strains isolated from marine environment, the description of four new species and reclassification of four preexisting species.</title>
        <authorList>
            <person name="Lee S.D."/>
            <person name="Kim S.-M."/>
            <person name="Byeon Y.-S."/>
            <person name="Yang H.L."/>
            <person name="Kim I.S."/>
        </authorList>
    </citation>
    <scope>NUCLEOTIDE SEQUENCE</scope>
    <source>
        <strain evidence="11">KACC 20510</strain>
    </source>
</reference>
<dbReference type="NCBIfam" id="TIGR01249">
    <property type="entry name" value="pro_imino_pep_1"/>
    <property type="match status" value="1"/>
</dbReference>
<dbReference type="EC" id="3.4.11.5" evidence="8 9"/>
<sequence>MHPPLEPFATGRLRRPGGVELYWETSGNPQGKPAIYLHGGPGGGLGQGGYRRRFDPAAHLIVGVDQRGCGRSTPWAIDDLDRLDENTTQTLLDDLEALREHLGIDAWLLHGVSWGSTLALAYALAHPSRVTEIVLTAVTTGARSEIGWITEGVGAIFPEAWDEFAREVPDGIRVVKHYSELMRSQDAATRAAAADRWDRWESTHISLDPAWQPGPLHEDARTRENFATLVTHYWANDCFLRGADAVLERAGKLAGIPGVLIHGRRDVSGPAITPWRLHRAWPGSRLEIVESEGHGGPIEMELTRGDRRVPVVGRLWAGRLMGARWCRVRA</sequence>
<evidence type="ECO:0000256" key="4">
    <source>
        <dbReference type="ARBA" id="ARBA00022438"/>
    </source>
</evidence>
<proteinExistence type="inferred from homology"/>
<evidence type="ECO:0000256" key="2">
    <source>
        <dbReference type="ARBA" id="ARBA00004496"/>
    </source>
</evidence>
<dbReference type="PANTHER" id="PTHR43722">
    <property type="entry name" value="PROLINE IMINOPEPTIDASE"/>
    <property type="match status" value="1"/>
</dbReference>
<feature type="domain" description="AB hydrolase-1" evidence="10">
    <location>
        <begin position="35"/>
        <end position="296"/>
    </location>
</feature>
<dbReference type="InterPro" id="IPR005944">
    <property type="entry name" value="Pro_iminopeptidase"/>
</dbReference>
<dbReference type="GO" id="GO:0004177">
    <property type="term" value="F:aminopeptidase activity"/>
    <property type="evidence" value="ECO:0007669"/>
    <property type="project" value="UniProtKB-KW"/>
</dbReference>
<gene>
    <name evidence="11" type="primary">pip</name>
    <name evidence="11" type="ORF">KZC48_14855</name>
</gene>
<dbReference type="RefSeq" id="WP_301135709.1">
    <property type="nucleotide sequence ID" value="NZ_BAAAUQ010000017.1"/>
</dbReference>
<organism evidence="11 12">
    <name type="scientific">Microbacterium aurantiacum</name>
    <dbReference type="NCBI Taxonomy" id="162393"/>
    <lineage>
        <taxon>Bacteria</taxon>
        <taxon>Bacillati</taxon>
        <taxon>Actinomycetota</taxon>
        <taxon>Actinomycetes</taxon>
        <taxon>Micrococcales</taxon>
        <taxon>Microbacteriaceae</taxon>
        <taxon>Microbacterium</taxon>
    </lineage>
</organism>
<dbReference type="Gene3D" id="3.40.50.1820">
    <property type="entry name" value="alpha/beta hydrolase"/>
    <property type="match status" value="1"/>
</dbReference>
<evidence type="ECO:0000256" key="3">
    <source>
        <dbReference type="ARBA" id="ARBA00010088"/>
    </source>
</evidence>
<dbReference type="PIRSF" id="PIRSF006431">
    <property type="entry name" value="Pept_S33"/>
    <property type="match status" value="1"/>
</dbReference>
<name>A0ABT8FWR5_9MICO</name>
<dbReference type="PRINTS" id="PR00793">
    <property type="entry name" value="PROAMNOPTASE"/>
</dbReference>
<evidence type="ECO:0000313" key="11">
    <source>
        <dbReference type="EMBL" id="MDN4465665.1"/>
    </source>
</evidence>
<comment type="catalytic activity">
    <reaction evidence="1 8 9">
        <text>Release of N-terminal proline from a peptide.</text>
        <dbReference type="EC" id="3.4.11.5"/>
    </reaction>
</comment>
<dbReference type="SUPFAM" id="SSF53474">
    <property type="entry name" value="alpha/beta-Hydrolases"/>
    <property type="match status" value="1"/>
</dbReference>
<comment type="caution">
    <text evidence="11">The sequence shown here is derived from an EMBL/GenBank/DDBJ whole genome shotgun (WGS) entry which is preliminary data.</text>
</comment>
<keyword evidence="12" id="KW-1185">Reference proteome</keyword>
<evidence type="ECO:0000256" key="9">
    <source>
        <dbReference type="RuleBase" id="RU003421"/>
    </source>
</evidence>
<dbReference type="Proteomes" id="UP001172731">
    <property type="component" value="Unassembled WGS sequence"/>
</dbReference>
<keyword evidence="6 8" id="KW-0645">Protease</keyword>
<evidence type="ECO:0000259" key="10">
    <source>
        <dbReference type="Pfam" id="PF00561"/>
    </source>
</evidence>
<evidence type="ECO:0000256" key="8">
    <source>
        <dbReference type="PIRNR" id="PIRNR006431"/>
    </source>
</evidence>
<accession>A0ABT8FWR5</accession>
<dbReference type="InterPro" id="IPR029058">
    <property type="entry name" value="AB_hydrolase_fold"/>
</dbReference>
<evidence type="ECO:0000256" key="7">
    <source>
        <dbReference type="ARBA" id="ARBA00022801"/>
    </source>
</evidence>
<dbReference type="Pfam" id="PF00561">
    <property type="entry name" value="Abhydrolase_1"/>
    <property type="match status" value="1"/>
</dbReference>
<protein>
    <recommendedName>
        <fullName evidence="8 9">Proline iminopeptidase</fullName>
        <shortName evidence="8">PIP</shortName>
        <ecNumber evidence="8 9">3.4.11.5</ecNumber>
    </recommendedName>
    <alternativeName>
        <fullName evidence="8">Prolyl aminopeptidase</fullName>
    </alternativeName>
</protein>
<dbReference type="InterPro" id="IPR002410">
    <property type="entry name" value="Peptidase_S33"/>
</dbReference>
<keyword evidence="7 8" id="KW-0378">Hydrolase</keyword>
<comment type="subcellular location">
    <subcellularLocation>
        <location evidence="2 8">Cytoplasm</location>
    </subcellularLocation>
</comment>
<dbReference type="InterPro" id="IPR000073">
    <property type="entry name" value="AB_hydrolase_1"/>
</dbReference>
<evidence type="ECO:0000256" key="6">
    <source>
        <dbReference type="ARBA" id="ARBA00022670"/>
    </source>
</evidence>
<dbReference type="PANTHER" id="PTHR43722:SF1">
    <property type="entry name" value="PROLINE IMINOPEPTIDASE"/>
    <property type="match status" value="1"/>
</dbReference>
<evidence type="ECO:0000256" key="5">
    <source>
        <dbReference type="ARBA" id="ARBA00022490"/>
    </source>
</evidence>
<dbReference type="EMBL" id="JAHWXI010000028">
    <property type="protein sequence ID" value="MDN4465665.1"/>
    <property type="molecule type" value="Genomic_DNA"/>
</dbReference>
<keyword evidence="4 8" id="KW-0031">Aminopeptidase</keyword>
<evidence type="ECO:0000313" key="12">
    <source>
        <dbReference type="Proteomes" id="UP001172731"/>
    </source>
</evidence>
<keyword evidence="5 8" id="KW-0963">Cytoplasm</keyword>